<name>A0A5C5SFR8_9STRE</name>
<dbReference type="Gene3D" id="1.10.10.60">
    <property type="entry name" value="Homeodomain-like"/>
    <property type="match status" value="2"/>
</dbReference>
<evidence type="ECO:0000256" key="3">
    <source>
        <dbReference type="ARBA" id="ARBA00023163"/>
    </source>
</evidence>
<dbReference type="PRINTS" id="PR00032">
    <property type="entry name" value="HTHARAC"/>
</dbReference>
<dbReference type="RefSeq" id="WP_146566087.1">
    <property type="nucleotide sequence ID" value="NZ_VOHL01000001.1"/>
</dbReference>
<dbReference type="InterPro" id="IPR014710">
    <property type="entry name" value="RmlC-like_jellyroll"/>
</dbReference>
<dbReference type="PROSITE" id="PS01124">
    <property type="entry name" value="HTH_ARAC_FAMILY_2"/>
    <property type="match status" value="1"/>
</dbReference>
<reference evidence="5 6" key="1">
    <citation type="submission" date="2019-08" db="EMBL/GenBank/DDBJ databases">
        <authorList>
            <person name="Lei W."/>
        </authorList>
    </citation>
    <scope>NUCLEOTIDE SEQUENCE [LARGE SCALE GENOMIC DNA]</scope>
    <source>
        <strain evidence="5 6">CCUG 66496</strain>
    </source>
</reference>
<dbReference type="SUPFAM" id="SSF46689">
    <property type="entry name" value="Homeodomain-like"/>
    <property type="match status" value="2"/>
</dbReference>
<dbReference type="SMART" id="SM00342">
    <property type="entry name" value="HTH_ARAC"/>
    <property type="match status" value="1"/>
</dbReference>
<sequence length="287" mass="33969">MLDLSNKHLLPYQFYRTQVTNGHPDVLFHWHQELEIQYVYEGSAQYHIDYDYFLSQAGDIILIRPNGMHSIHPLPQTSHVTDTFAFDLDMVGASYVDQVSLHYLQPLQNSQYKFLSCIKPDMAGYQDLKDCLWQIFQLAREEGRHFELLLKSKLQEFLYLLFFHRYVIRKQSKDSYRKNEQLRDLIDYINQHYASALSIGQLAEQMGYSKTHFMAIFKEQVGISCTDFIIQVRLNKASQLLLHSSESILNIAQQVGFNNLSNFNRQFKNYYHCTPRQYRQEQAIKKD</sequence>
<keyword evidence="2" id="KW-0238">DNA-binding</keyword>
<keyword evidence="3" id="KW-0804">Transcription</keyword>
<evidence type="ECO:0000313" key="5">
    <source>
        <dbReference type="EMBL" id="TWS98983.1"/>
    </source>
</evidence>
<keyword evidence="1" id="KW-0805">Transcription regulation</keyword>
<dbReference type="PANTHER" id="PTHR43280">
    <property type="entry name" value="ARAC-FAMILY TRANSCRIPTIONAL REGULATOR"/>
    <property type="match status" value="1"/>
</dbReference>
<evidence type="ECO:0000256" key="2">
    <source>
        <dbReference type="ARBA" id="ARBA00023125"/>
    </source>
</evidence>
<dbReference type="SUPFAM" id="SSF51215">
    <property type="entry name" value="Regulatory protein AraC"/>
    <property type="match status" value="1"/>
</dbReference>
<dbReference type="EMBL" id="VOHL01000001">
    <property type="protein sequence ID" value="TWS98983.1"/>
    <property type="molecule type" value="Genomic_DNA"/>
</dbReference>
<dbReference type="PANTHER" id="PTHR43280:SF2">
    <property type="entry name" value="HTH-TYPE TRANSCRIPTIONAL REGULATOR EXSA"/>
    <property type="match status" value="1"/>
</dbReference>
<dbReference type="AlphaFoldDB" id="A0A5C5SFR8"/>
<dbReference type="OrthoDB" id="9799319at2"/>
<evidence type="ECO:0000256" key="1">
    <source>
        <dbReference type="ARBA" id="ARBA00023015"/>
    </source>
</evidence>
<dbReference type="GO" id="GO:0043565">
    <property type="term" value="F:sequence-specific DNA binding"/>
    <property type="evidence" value="ECO:0007669"/>
    <property type="project" value="InterPro"/>
</dbReference>
<dbReference type="InterPro" id="IPR018060">
    <property type="entry name" value="HTH_AraC"/>
</dbReference>
<dbReference type="Pfam" id="PF02311">
    <property type="entry name" value="AraC_binding"/>
    <property type="match status" value="1"/>
</dbReference>
<dbReference type="Gene3D" id="2.60.120.10">
    <property type="entry name" value="Jelly Rolls"/>
    <property type="match status" value="1"/>
</dbReference>
<dbReference type="Pfam" id="PF12833">
    <property type="entry name" value="HTH_18"/>
    <property type="match status" value="1"/>
</dbReference>
<dbReference type="Proteomes" id="UP000317430">
    <property type="component" value="Unassembled WGS sequence"/>
</dbReference>
<proteinExistence type="predicted"/>
<accession>A0A5C5SFR8</accession>
<gene>
    <name evidence="5" type="ORF">FRX57_01920</name>
</gene>
<evidence type="ECO:0000259" key="4">
    <source>
        <dbReference type="PROSITE" id="PS01124"/>
    </source>
</evidence>
<dbReference type="InterPro" id="IPR003313">
    <property type="entry name" value="AraC-bd"/>
</dbReference>
<dbReference type="InterPro" id="IPR009057">
    <property type="entry name" value="Homeodomain-like_sf"/>
</dbReference>
<evidence type="ECO:0000313" key="6">
    <source>
        <dbReference type="Proteomes" id="UP000317430"/>
    </source>
</evidence>
<dbReference type="CDD" id="cd02208">
    <property type="entry name" value="cupin_RmlC-like"/>
    <property type="match status" value="1"/>
</dbReference>
<dbReference type="InterPro" id="IPR037923">
    <property type="entry name" value="HTH-like"/>
</dbReference>
<dbReference type="GO" id="GO:0003700">
    <property type="term" value="F:DNA-binding transcription factor activity"/>
    <property type="evidence" value="ECO:0007669"/>
    <property type="project" value="InterPro"/>
</dbReference>
<dbReference type="InterPro" id="IPR020449">
    <property type="entry name" value="Tscrpt_reg_AraC-type_HTH"/>
</dbReference>
<protein>
    <submittedName>
        <fullName evidence="5">Helix-turn-helix domain-containing protein</fullName>
    </submittedName>
</protein>
<comment type="caution">
    <text evidence="5">The sequence shown here is derived from an EMBL/GenBank/DDBJ whole genome shotgun (WGS) entry which is preliminary data.</text>
</comment>
<keyword evidence="6" id="KW-1185">Reference proteome</keyword>
<organism evidence="5 6">
    <name type="scientific">Streptococcus cuniculipharyngis</name>
    <dbReference type="NCBI Taxonomy" id="1562651"/>
    <lineage>
        <taxon>Bacteria</taxon>
        <taxon>Bacillati</taxon>
        <taxon>Bacillota</taxon>
        <taxon>Bacilli</taxon>
        <taxon>Lactobacillales</taxon>
        <taxon>Streptococcaceae</taxon>
        <taxon>Streptococcus</taxon>
    </lineage>
</organism>
<feature type="domain" description="HTH araC/xylS-type" evidence="4">
    <location>
        <begin position="183"/>
        <end position="281"/>
    </location>
</feature>